<dbReference type="Proteomes" id="UP000295504">
    <property type="component" value="Unassembled WGS sequence"/>
</dbReference>
<name>A0A4R2TS52_9FIRM</name>
<keyword evidence="1" id="KW-0472">Membrane</keyword>
<keyword evidence="3" id="KW-1185">Reference proteome</keyword>
<dbReference type="RefSeq" id="WP_132847887.1">
    <property type="nucleotide sequence ID" value="NZ_CP058648.1"/>
</dbReference>
<dbReference type="EMBL" id="SLYC01000007">
    <property type="protein sequence ID" value="TCQ04195.1"/>
    <property type="molecule type" value="Genomic_DNA"/>
</dbReference>
<accession>A0A4R2TS52</accession>
<dbReference type="AlphaFoldDB" id="A0A4R2TS52"/>
<comment type="caution">
    <text evidence="2">The sequence shown here is derived from an EMBL/GenBank/DDBJ whole genome shotgun (WGS) entry which is preliminary data.</text>
</comment>
<feature type="transmembrane region" description="Helical" evidence="1">
    <location>
        <begin position="16"/>
        <end position="38"/>
    </location>
</feature>
<protein>
    <recommendedName>
        <fullName evidence="4">PH (Pleckstrin Homology) domain-containing protein</fullName>
    </recommendedName>
</protein>
<feature type="transmembrane region" description="Helical" evidence="1">
    <location>
        <begin position="79"/>
        <end position="98"/>
    </location>
</feature>
<gene>
    <name evidence="2" type="ORF">EDD79_100778</name>
</gene>
<keyword evidence="1" id="KW-1133">Transmembrane helix</keyword>
<evidence type="ECO:0000313" key="2">
    <source>
        <dbReference type="EMBL" id="TCQ04195.1"/>
    </source>
</evidence>
<dbReference type="OrthoDB" id="9973962at2"/>
<organism evidence="2 3">
    <name type="scientific">Serpentinicella alkaliphila</name>
    <dbReference type="NCBI Taxonomy" id="1734049"/>
    <lineage>
        <taxon>Bacteria</taxon>
        <taxon>Bacillati</taxon>
        <taxon>Bacillota</taxon>
        <taxon>Clostridia</taxon>
        <taxon>Peptostreptococcales</taxon>
        <taxon>Natronincolaceae</taxon>
        <taxon>Serpentinicella</taxon>
    </lineage>
</organism>
<reference evidence="2 3" key="1">
    <citation type="submission" date="2019-03" db="EMBL/GenBank/DDBJ databases">
        <title>Genomic Encyclopedia of Type Strains, Phase IV (KMG-IV): sequencing the most valuable type-strain genomes for metagenomic binning, comparative biology and taxonomic classification.</title>
        <authorList>
            <person name="Goeker M."/>
        </authorList>
    </citation>
    <scope>NUCLEOTIDE SEQUENCE [LARGE SCALE GENOMIC DNA]</scope>
    <source>
        <strain evidence="2 3">DSM 100013</strain>
    </source>
</reference>
<proteinExistence type="predicted"/>
<keyword evidence="1" id="KW-0812">Transmembrane</keyword>
<sequence>MSYKVTEYKLNKKKQMIYLIIIILIITPLVINAIGGIIEANKIIAKSKNLNIQLSDMNAEEMIRYFALSGANEQKENSILLLGMSMIPVLVALHLLFFKNMGITIDNDGIRIYSIYQKEPSSFYRWENIKSIQIGYIYAARFTQYGIRIRYVESIDSLENFSEAITIKKFENYEGLVSKIEEMGQLKNVEVFNMNED</sequence>
<evidence type="ECO:0000256" key="1">
    <source>
        <dbReference type="SAM" id="Phobius"/>
    </source>
</evidence>
<evidence type="ECO:0008006" key="4">
    <source>
        <dbReference type="Google" id="ProtNLM"/>
    </source>
</evidence>
<evidence type="ECO:0000313" key="3">
    <source>
        <dbReference type="Proteomes" id="UP000295504"/>
    </source>
</evidence>